<name>A0A6P1M980_9FIRM</name>
<dbReference type="KEGG" id="amic:Ami3637_01745"/>
<gene>
    <name evidence="3" type="ORF">Ami3637_01745</name>
</gene>
<dbReference type="Proteomes" id="UP000463883">
    <property type="component" value="Chromosome"/>
</dbReference>
<feature type="transmembrane region" description="Helical" evidence="1">
    <location>
        <begin position="50"/>
        <end position="67"/>
    </location>
</feature>
<keyword evidence="4" id="KW-1185">Reference proteome</keyword>
<feature type="domain" description="VanZ-like" evidence="2">
    <location>
        <begin position="11"/>
        <end position="123"/>
    </location>
</feature>
<organism evidence="3 4">
    <name type="scientific">Aminipila terrae</name>
    <dbReference type="NCBI Taxonomy" id="2697030"/>
    <lineage>
        <taxon>Bacteria</taxon>
        <taxon>Bacillati</taxon>
        <taxon>Bacillota</taxon>
        <taxon>Clostridia</taxon>
        <taxon>Peptostreptococcales</taxon>
        <taxon>Anaerovoracaceae</taxon>
        <taxon>Aminipila</taxon>
    </lineage>
</organism>
<dbReference type="PANTHER" id="PTHR28008">
    <property type="entry name" value="DOMAIN PROTEIN, PUTATIVE (AFU_ORTHOLOGUE AFUA_3G10980)-RELATED"/>
    <property type="match status" value="1"/>
</dbReference>
<evidence type="ECO:0000313" key="4">
    <source>
        <dbReference type="Proteomes" id="UP000463883"/>
    </source>
</evidence>
<dbReference type="PANTHER" id="PTHR28008:SF1">
    <property type="entry name" value="DOMAIN PROTEIN, PUTATIVE (AFU_ORTHOLOGUE AFUA_3G10980)-RELATED"/>
    <property type="match status" value="1"/>
</dbReference>
<feature type="transmembrane region" description="Helical" evidence="1">
    <location>
        <begin position="74"/>
        <end position="95"/>
    </location>
</feature>
<keyword evidence="1" id="KW-0472">Membrane</keyword>
<dbReference type="Pfam" id="PF04892">
    <property type="entry name" value="VanZ"/>
    <property type="match status" value="1"/>
</dbReference>
<dbReference type="NCBIfam" id="NF037970">
    <property type="entry name" value="vanZ_1"/>
    <property type="match status" value="1"/>
</dbReference>
<keyword evidence="1" id="KW-0812">Transmembrane</keyword>
<evidence type="ECO:0000256" key="1">
    <source>
        <dbReference type="SAM" id="Phobius"/>
    </source>
</evidence>
<dbReference type="AlphaFoldDB" id="A0A6P1M980"/>
<evidence type="ECO:0000259" key="2">
    <source>
        <dbReference type="Pfam" id="PF04892"/>
    </source>
</evidence>
<reference evidence="3 4" key="1">
    <citation type="submission" date="2020-01" db="EMBL/GenBank/DDBJ databases">
        <title>Genomic analysis of Aminipila sp. CBA3637.</title>
        <authorList>
            <person name="Kim Y.B."/>
            <person name="Roh S.W."/>
        </authorList>
    </citation>
    <scope>NUCLEOTIDE SEQUENCE [LARGE SCALE GENOMIC DNA]</scope>
    <source>
        <strain evidence="3 4">CBA3637</strain>
    </source>
</reference>
<dbReference type="EMBL" id="CP047591">
    <property type="protein sequence ID" value="QHI71289.1"/>
    <property type="molecule type" value="Genomic_DNA"/>
</dbReference>
<protein>
    <recommendedName>
        <fullName evidence="2">VanZ-like domain-containing protein</fullName>
    </recommendedName>
</protein>
<proteinExistence type="predicted"/>
<keyword evidence="1" id="KW-1133">Transmembrane helix</keyword>
<dbReference type="InterPro" id="IPR006976">
    <property type="entry name" value="VanZ-like"/>
</dbReference>
<sequence length="132" mass="15133">MSSDSYSDVRTLRFSETAYNLLPGKIQNIFITKGIDTKAIDLALRKSSHFIEYMVLSITLFVISRVYKIKTKVSVIYILFICLLIANLDEFYQSFVPGRNSQVRDCLIDLLGSLTGLIICFLLRKLKKINKK</sequence>
<feature type="transmembrane region" description="Helical" evidence="1">
    <location>
        <begin position="107"/>
        <end position="123"/>
    </location>
</feature>
<accession>A0A6P1M980</accession>
<evidence type="ECO:0000313" key="3">
    <source>
        <dbReference type="EMBL" id="QHI71289.1"/>
    </source>
</evidence>